<dbReference type="InterPro" id="IPR005513">
    <property type="entry name" value="LEA_1"/>
</dbReference>
<dbReference type="Proteomes" id="UP001327560">
    <property type="component" value="Chromosome 4"/>
</dbReference>
<dbReference type="PANTHER" id="PTHR33493:SF6">
    <property type="entry name" value="LATE EMBRYOGENESIS ABUNDANT PROTEIN 6"/>
    <property type="match status" value="1"/>
</dbReference>
<name>A0AAQ3KIT9_9LILI</name>
<proteinExistence type="inferred from homology"/>
<evidence type="ECO:0000313" key="3">
    <source>
        <dbReference type="EMBL" id="WOL06296.1"/>
    </source>
</evidence>
<feature type="compositionally biased region" description="Basic and acidic residues" evidence="2">
    <location>
        <begin position="38"/>
        <end position="72"/>
    </location>
</feature>
<comment type="similarity">
    <text evidence="1">Belongs to the LEA type 1 family.</text>
</comment>
<keyword evidence="4" id="KW-1185">Reference proteome</keyword>
<feature type="compositionally biased region" description="Basic and acidic residues" evidence="2">
    <location>
        <begin position="1"/>
        <end position="30"/>
    </location>
</feature>
<reference evidence="3 4" key="1">
    <citation type="submission" date="2023-10" db="EMBL/GenBank/DDBJ databases">
        <title>Chromosome-scale genome assembly provides insights into flower coloration mechanisms of Canna indica.</title>
        <authorList>
            <person name="Li C."/>
        </authorList>
    </citation>
    <scope>NUCLEOTIDE SEQUENCE [LARGE SCALE GENOMIC DNA]</scope>
    <source>
        <tissue evidence="3">Flower</tissue>
    </source>
</reference>
<evidence type="ECO:0000256" key="2">
    <source>
        <dbReference type="SAM" id="MobiDB-lite"/>
    </source>
</evidence>
<organism evidence="3 4">
    <name type="scientific">Canna indica</name>
    <name type="common">Indian-shot</name>
    <dbReference type="NCBI Taxonomy" id="4628"/>
    <lineage>
        <taxon>Eukaryota</taxon>
        <taxon>Viridiplantae</taxon>
        <taxon>Streptophyta</taxon>
        <taxon>Embryophyta</taxon>
        <taxon>Tracheophyta</taxon>
        <taxon>Spermatophyta</taxon>
        <taxon>Magnoliopsida</taxon>
        <taxon>Liliopsida</taxon>
        <taxon>Zingiberales</taxon>
        <taxon>Cannaceae</taxon>
        <taxon>Canna</taxon>
    </lineage>
</organism>
<gene>
    <name evidence="3" type="ORF">Cni_G15028</name>
</gene>
<dbReference type="PANTHER" id="PTHR33493">
    <property type="entry name" value="LATE EMBRYOGENESIS ABUNDANT PROTEIN 6-RELATED"/>
    <property type="match status" value="1"/>
</dbReference>
<accession>A0AAQ3KIT9</accession>
<evidence type="ECO:0008006" key="5">
    <source>
        <dbReference type="Google" id="ProtNLM"/>
    </source>
</evidence>
<dbReference type="AlphaFoldDB" id="A0AAQ3KIT9"/>
<sequence>MQTAKEKVKDMGSATKEKVKQFAGKAEAKTEAATAGTPEERAAAEERAKAREKEAKAEYHEEKAAHRDESAAHRGAATTHVPLTSYHHDRRVGADPAYPAAGTRPAGEKYL</sequence>
<dbReference type="GO" id="GO:0009793">
    <property type="term" value="P:embryo development ending in seed dormancy"/>
    <property type="evidence" value="ECO:0007669"/>
    <property type="project" value="InterPro"/>
</dbReference>
<evidence type="ECO:0000313" key="4">
    <source>
        <dbReference type="Proteomes" id="UP001327560"/>
    </source>
</evidence>
<protein>
    <recommendedName>
        <fullName evidence="5">Late embryogenesis abundant protein</fullName>
    </recommendedName>
</protein>
<dbReference type="EMBL" id="CP136893">
    <property type="protein sequence ID" value="WOL06296.1"/>
    <property type="molecule type" value="Genomic_DNA"/>
</dbReference>
<dbReference type="Pfam" id="PF03760">
    <property type="entry name" value="LEA_1"/>
    <property type="match status" value="1"/>
</dbReference>
<evidence type="ECO:0000256" key="1">
    <source>
        <dbReference type="ARBA" id="ARBA00010975"/>
    </source>
</evidence>
<feature type="region of interest" description="Disordered" evidence="2">
    <location>
        <begin position="1"/>
        <end position="111"/>
    </location>
</feature>